<evidence type="ECO:0000313" key="3">
    <source>
        <dbReference type="EMBL" id="MBT8766840.1"/>
    </source>
</evidence>
<evidence type="ECO:0000313" key="4">
    <source>
        <dbReference type="Proteomes" id="UP001519667"/>
    </source>
</evidence>
<evidence type="ECO:0000256" key="2">
    <source>
        <dbReference type="SAM" id="SignalP"/>
    </source>
</evidence>
<organism evidence="3 4">
    <name type="scientific">Metapseudomonas boanensis</name>
    <dbReference type="NCBI Taxonomy" id="2822138"/>
    <lineage>
        <taxon>Bacteria</taxon>
        <taxon>Pseudomonadati</taxon>
        <taxon>Pseudomonadota</taxon>
        <taxon>Gammaproteobacteria</taxon>
        <taxon>Pseudomonadales</taxon>
        <taxon>Pseudomonadaceae</taxon>
        <taxon>Metapseudomonas</taxon>
    </lineage>
</organism>
<sequence>MSYRAFLLAVLSLTLSGCAVYDYDYDDYRGRYYDGGDYRVYHHYDAPRSDYYIADERRYGTHRYYDKRSKYHNQPYYNPPRHKPPYQYRHDRRYDDRDHNYRYDRRYQPRYDNYQERRHDYTPRLKSWGQNNPGHYQVQTGYKARPHNNPMRHDRSDWSQRNRY</sequence>
<keyword evidence="4" id="KW-1185">Reference proteome</keyword>
<feature type="compositionally biased region" description="Basic and acidic residues" evidence="1">
    <location>
        <begin position="151"/>
        <end position="164"/>
    </location>
</feature>
<dbReference type="Proteomes" id="UP001519667">
    <property type="component" value="Unassembled WGS sequence"/>
</dbReference>
<protein>
    <recommendedName>
        <fullName evidence="5">Lipoprotein</fullName>
    </recommendedName>
</protein>
<dbReference type="PROSITE" id="PS51257">
    <property type="entry name" value="PROKAR_LIPOPROTEIN"/>
    <property type="match status" value="1"/>
</dbReference>
<feature type="chain" id="PRO_5047369342" description="Lipoprotein" evidence="2">
    <location>
        <begin position="20"/>
        <end position="164"/>
    </location>
</feature>
<feature type="signal peptide" evidence="2">
    <location>
        <begin position="1"/>
        <end position="19"/>
    </location>
</feature>
<proteinExistence type="predicted"/>
<gene>
    <name evidence="3" type="ORF">J7302_12015</name>
</gene>
<evidence type="ECO:0008006" key="5">
    <source>
        <dbReference type="Google" id="ProtNLM"/>
    </source>
</evidence>
<keyword evidence="2" id="KW-0732">Signal</keyword>
<accession>A0ABS5XGL6</accession>
<dbReference type="EMBL" id="JAGTIS010000005">
    <property type="protein sequence ID" value="MBT8766840.1"/>
    <property type="molecule type" value="Genomic_DNA"/>
</dbReference>
<feature type="compositionally biased region" description="Polar residues" evidence="1">
    <location>
        <begin position="128"/>
        <end position="140"/>
    </location>
</feature>
<dbReference type="RefSeq" id="WP_215374388.1">
    <property type="nucleotide sequence ID" value="NZ_JAGTIS010000005.1"/>
</dbReference>
<reference evidence="3 4" key="1">
    <citation type="submission" date="2021-04" db="EMBL/GenBank/DDBJ databases">
        <title>Pseudomonas boanensis sp. nov., a bacterium isolated from river water used for household purposes in Boane District, Mozambique.</title>
        <authorList>
            <person name="Nicklasson M."/>
            <person name="Martin-Rodriguez A.J."/>
            <person name="Thorell K."/>
            <person name="Neves L."/>
            <person name="Mussagy A."/>
            <person name="Rydberg H.A."/>
            <person name="Hernroth B."/>
            <person name="Svensson-Stadler L."/>
            <person name="Sjoling A."/>
        </authorList>
    </citation>
    <scope>NUCLEOTIDE SEQUENCE [LARGE SCALE GENOMIC DNA]</scope>
    <source>
        <strain evidence="3 4">DB1</strain>
    </source>
</reference>
<comment type="caution">
    <text evidence="3">The sequence shown here is derived from an EMBL/GenBank/DDBJ whole genome shotgun (WGS) entry which is preliminary data.</text>
</comment>
<feature type="region of interest" description="Disordered" evidence="1">
    <location>
        <begin position="64"/>
        <end position="91"/>
    </location>
</feature>
<name>A0ABS5XGL6_9GAMM</name>
<feature type="region of interest" description="Disordered" evidence="1">
    <location>
        <begin position="124"/>
        <end position="164"/>
    </location>
</feature>
<evidence type="ECO:0000256" key="1">
    <source>
        <dbReference type="SAM" id="MobiDB-lite"/>
    </source>
</evidence>